<organism evidence="1">
    <name type="scientific">virus sp. ctmTa7</name>
    <dbReference type="NCBI Taxonomy" id="2828255"/>
    <lineage>
        <taxon>Viruses</taxon>
    </lineage>
</organism>
<protein>
    <submittedName>
        <fullName evidence="1">Uncharacterized protein</fullName>
    </submittedName>
</protein>
<dbReference type="EMBL" id="BK059091">
    <property type="protein sequence ID" value="DAE28893.1"/>
    <property type="molecule type" value="Genomic_DNA"/>
</dbReference>
<name>A0A8S5RCV3_9VIRU</name>
<sequence>MSSGLKGSLKEYRTQYKNCSLKYKIENIFRDIYYAWQRAWLGYDYRELWNYDSIFRIRTIEIFKRLKNDRFTLFNVPEEYIYSFNSLFLTSEQTNMVLDTMIYHLQMMDEDYVEKVLYGKNIYDDDYDFNCRTMDDYKRICNVMNQNKNAFMKLFNLFFWDLWD</sequence>
<accession>A0A8S5RCV3</accession>
<reference evidence="1" key="1">
    <citation type="journal article" date="2021" name="Proc. Natl. Acad. Sci. U.S.A.">
        <title>A Catalog of Tens of Thousands of Viruses from Human Metagenomes Reveals Hidden Associations with Chronic Diseases.</title>
        <authorList>
            <person name="Tisza M.J."/>
            <person name="Buck C.B."/>
        </authorList>
    </citation>
    <scope>NUCLEOTIDE SEQUENCE</scope>
    <source>
        <strain evidence="1">CtmTa7</strain>
    </source>
</reference>
<evidence type="ECO:0000313" key="1">
    <source>
        <dbReference type="EMBL" id="DAE28893.1"/>
    </source>
</evidence>
<proteinExistence type="predicted"/>